<feature type="region of interest" description="N-terminal hotdog fold" evidence="4">
    <location>
        <begin position="1356"/>
        <end position="1475"/>
    </location>
</feature>
<dbReference type="PROSITE" id="PS52004">
    <property type="entry name" value="KS3_2"/>
    <property type="match status" value="1"/>
</dbReference>
<reference evidence="8" key="1">
    <citation type="submission" date="2021-02" db="EMBL/GenBank/DDBJ databases">
        <title>Abyssanaerobacter marinus gen.nov., sp., nov, anaerobic bacterium isolated from the Onnuri vent field of Indian Ocean and suggestion of Mogibacteriaceae fam. nov., and proposal of reclassification of ambiguous this family's genus member.</title>
        <authorList>
            <person name="Kim Y.J."/>
            <person name="Yang J.-A."/>
        </authorList>
    </citation>
    <scope>NUCLEOTIDE SEQUENCE</scope>
    <source>
        <strain evidence="8">DSM 2634</strain>
    </source>
</reference>
<dbReference type="GO" id="GO:0006633">
    <property type="term" value="P:fatty acid biosynthetic process"/>
    <property type="evidence" value="ECO:0007669"/>
    <property type="project" value="InterPro"/>
</dbReference>
<dbReference type="SMART" id="SM00823">
    <property type="entry name" value="PKS_PP"/>
    <property type="match status" value="1"/>
</dbReference>
<dbReference type="InterPro" id="IPR020841">
    <property type="entry name" value="PKS_Beta-ketoAc_synthase_dom"/>
</dbReference>
<accession>A0A939DAZ3</accession>
<dbReference type="Pfam" id="PF21089">
    <property type="entry name" value="PKS_DH_N"/>
    <property type="match status" value="1"/>
</dbReference>
<evidence type="ECO:0000259" key="5">
    <source>
        <dbReference type="PROSITE" id="PS50075"/>
    </source>
</evidence>
<dbReference type="SUPFAM" id="SSF53901">
    <property type="entry name" value="Thiolase-like"/>
    <property type="match status" value="1"/>
</dbReference>
<keyword evidence="3" id="KW-0808">Transferase</keyword>
<evidence type="ECO:0000256" key="4">
    <source>
        <dbReference type="PROSITE-ProRule" id="PRU01363"/>
    </source>
</evidence>
<dbReference type="InterPro" id="IPR050091">
    <property type="entry name" value="PKS_NRPS_Biosynth_Enz"/>
</dbReference>
<dbReference type="RefSeq" id="WP_206582783.1">
    <property type="nucleotide sequence ID" value="NZ_JAFJZZ010000005.1"/>
</dbReference>
<dbReference type="SMART" id="SM00825">
    <property type="entry name" value="PKS_KS"/>
    <property type="match status" value="1"/>
</dbReference>
<dbReference type="InterPro" id="IPR049552">
    <property type="entry name" value="PKS_DH_N"/>
</dbReference>
<dbReference type="InterPro" id="IPR036736">
    <property type="entry name" value="ACP-like_sf"/>
</dbReference>
<dbReference type="Gene3D" id="1.10.1200.10">
    <property type="entry name" value="ACP-like"/>
    <property type="match status" value="1"/>
</dbReference>
<dbReference type="InterPro" id="IPR045851">
    <property type="entry name" value="AMP-bd_C_sf"/>
</dbReference>
<dbReference type="Pfam" id="PF08659">
    <property type="entry name" value="KR"/>
    <property type="match status" value="1"/>
</dbReference>
<dbReference type="GO" id="GO:0004315">
    <property type="term" value="F:3-oxoacyl-[acyl-carrier-protein] synthase activity"/>
    <property type="evidence" value="ECO:0007669"/>
    <property type="project" value="InterPro"/>
</dbReference>
<feature type="domain" description="PKS/mFAS DH" evidence="7">
    <location>
        <begin position="1356"/>
        <end position="1621"/>
    </location>
</feature>
<dbReference type="SUPFAM" id="SSF47336">
    <property type="entry name" value="ACP-like"/>
    <property type="match status" value="1"/>
</dbReference>
<gene>
    <name evidence="8" type="ORF">JYB65_11270</name>
</gene>
<dbReference type="GO" id="GO:0004312">
    <property type="term" value="F:fatty acid synthase activity"/>
    <property type="evidence" value="ECO:0007669"/>
    <property type="project" value="TreeGrafter"/>
</dbReference>
<dbReference type="InterPro" id="IPR014031">
    <property type="entry name" value="Ketoacyl_synth_C"/>
</dbReference>
<dbReference type="InterPro" id="IPR049900">
    <property type="entry name" value="PKS_mFAS_DH"/>
</dbReference>
<dbReference type="GO" id="GO:0071770">
    <property type="term" value="P:DIM/DIP cell wall layer assembly"/>
    <property type="evidence" value="ECO:0007669"/>
    <property type="project" value="TreeGrafter"/>
</dbReference>
<protein>
    <submittedName>
        <fullName evidence="8">SDR family NAD(P)-dependent oxidoreductase</fullName>
    </submittedName>
</protein>
<dbReference type="Pfam" id="PF00501">
    <property type="entry name" value="AMP-binding"/>
    <property type="match status" value="1"/>
</dbReference>
<dbReference type="PROSITE" id="PS50075">
    <property type="entry name" value="CARRIER"/>
    <property type="match status" value="1"/>
</dbReference>
<dbReference type="Pfam" id="PF13193">
    <property type="entry name" value="AMP-binding_C"/>
    <property type="match status" value="1"/>
</dbReference>
<dbReference type="Gene3D" id="3.40.47.10">
    <property type="match status" value="1"/>
</dbReference>
<evidence type="ECO:0000256" key="1">
    <source>
        <dbReference type="ARBA" id="ARBA00022450"/>
    </source>
</evidence>
<dbReference type="PROSITE" id="PS00455">
    <property type="entry name" value="AMP_BINDING"/>
    <property type="match status" value="1"/>
</dbReference>
<dbReference type="SUPFAM" id="SSF56801">
    <property type="entry name" value="Acetyl-CoA synthetase-like"/>
    <property type="match status" value="1"/>
</dbReference>
<evidence type="ECO:0000256" key="3">
    <source>
        <dbReference type="ARBA" id="ARBA00022679"/>
    </source>
</evidence>
<dbReference type="InterPro" id="IPR020845">
    <property type="entry name" value="AMP-binding_CS"/>
</dbReference>
<comment type="caution">
    <text evidence="8">The sequence shown here is derived from an EMBL/GenBank/DDBJ whole genome shotgun (WGS) entry which is preliminary data.</text>
</comment>
<name>A0A939DAZ3_CLOAM</name>
<dbReference type="Gene3D" id="3.10.129.110">
    <property type="entry name" value="Polyketide synthase dehydratase"/>
    <property type="match status" value="1"/>
</dbReference>
<dbReference type="Gene3D" id="3.40.50.720">
    <property type="entry name" value="NAD(P)-binding Rossmann-like Domain"/>
    <property type="match status" value="1"/>
</dbReference>
<evidence type="ECO:0000256" key="2">
    <source>
        <dbReference type="ARBA" id="ARBA00022553"/>
    </source>
</evidence>
<feature type="region of interest" description="C-terminal hotdog fold" evidence="4">
    <location>
        <begin position="1488"/>
        <end position="1621"/>
    </location>
</feature>
<dbReference type="GO" id="GO:0005737">
    <property type="term" value="C:cytoplasm"/>
    <property type="evidence" value="ECO:0007669"/>
    <property type="project" value="TreeGrafter"/>
</dbReference>
<evidence type="ECO:0000259" key="7">
    <source>
        <dbReference type="PROSITE" id="PS52019"/>
    </source>
</evidence>
<organism evidence="8 9">
    <name type="scientific">Clostridium aminobutyricum</name>
    <dbReference type="NCBI Taxonomy" id="33953"/>
    <lineage>
        <taxon>Bacteria</taxon>
        <taxon>Bacillati</taxon>
        <taxon>Bacillota</taxon>
        <taxon>Clostridia</taxon>
        <taxon>Eubacteriales</taxon>
        <taxon>Clostridiaceae</taxon>
        <taxon>Clostridium</taxon>
    </lineage>
</organism>
<dbReference type="Pfam" id="PF00109">
    <property type="entry name" value="ketoacyl-synt"/>
    <property type="match status" value="1"/>
</dbReference>
<dbReference type="InterPro" id="IPR014030">
    <property type="entry name" value="Ketoacyl_synth_N"/>
</dbReference>
<feature type="active site" description="Proton acceptor; for dehydratase activity" evidence="4">
    <location>
        <position position="1391"/>
    </location>
</feature>
<dbReference type="InterPro" id="IPR042099">
    <property type="entry name" value="ANL_N_sf"/>
</dbReference>
<dbReference type="InterPro" id="IPR025110">
    <property type="entry name" value="AMP-bd_C"/>
</dbReference>
<dbReference type="InterPro" id="IPR036291">
    <property type="entry name" value="NAD(P)-bd_dom_sf"/>
</dbReference>
<feature type="domain" description="Carrier" evidence="5">
    <location>
        <begin position="729"/>
        <end position="803"/>
    </location>
</feature>
<dbReference type="PROSITE" id="PS52019">
    <property type="entry name" value="PKS_MFAS_DH"/>
    <property type="match status" value="1"/>
</dbReference>
<dbReference type="PANTHER" id="PTHR43775">
    <property type="entry name" value="FATTY ACID SYNTHASE"/>
    <property type="match status" value="1"/>
</dbReference>
<dbReference type="GO" id="GO:0005886">
    <property type="term" value="C:plasma membrane"/>
    <property type="evidence" value="ECO:0007669"/>
    <property type="project" value="TreeGrafter"/>
</dbReference>
<keyword evidence="9" id="KW-1185">Reference proteome</keyword>
<dbReference type="SMART" id="SM00822">
    <property type="entry name" value="PKS_KR"/>
    <property type="match status" value="1"/>
</dbReference>
<dbReference type="Proteomes" id="UP000664545">
    <property type="component" value="Unassembled WGS sequence"/>
</dbReference>
<dbReference type="Pfam" id="PF00550">
    <property type="entry name" value="PP-binding"/>
    <property type="match status" value="1"/>
</dbReference>
<dbReference type="InterPro" id="IPR016039">
    <property type="entry name" value="Thiolase-like"/>
</dbReference>
<keyword evidence="2" id="KW-0597">Phosphoprotein</keyword>
<dbReference type="Gene3D" id="1.10.1240.100">
    <property type="match status" value="1"/>
</dbReference>
<dbReference type="InterPro" id="IPR020806">
    <property type="entry name" value="PKS_PP-bd"/>
</dbReference>
<dbReference type="InterPro" id="IPR042104">
    <property type="entry name" value="PKS_dehydratase_sf"/>
</dbReference>
<dbReference type="InterPro" id="IPR018201">
    <property type="entry name" value="Ketoacyl_synth_AS"/>
</dbReference>
<dbReference type="Gene3D" id="3.30.300.30">
    <property type="match status" value="1"/>
</dbReference>
<dbReference type="PROSITE" id="PS00606">
    <property type="entry name" value="KS3_1"/>
    <property type="match status" value="1"/>
</dbReference>
<dbReference type="GO" id="GO:0031177">
    <property type="term" value="F:phosphopantetheine binding"/>
    <property type="evidence" value="ECO:0007669"/>
    <property type="project" value="InterPro"/>
</dbReference>
<dbReference type="InterPro" id="IPR000873">
    <property type="entry name" value="AMP-dep_synth/lig_dom"/>
</dbReference>
<sequence>MKKIQLEFKENRLMIDHSSANMVMDSKIEMVEKAQEAEESDVVYASNCIPRYNSRQAEPMLEKIHRWGPADYPVECWINALNILFYRLIGNVHFTYAVYMPENPQSSSCMHFNMLIDPNITETTIKEFIYNPVKLYKNSSQTNPELGVTFLTGVKAEEIELKYSSDCPDIMLLFLMQSGAAELKIYYKNQYVESSIECILDGIHTVFKYKEMETDVSNRSFPLDDPSINRLNHSDMDKTVIQYMEENAVQNPNGIALEDEYSFITNAELVKRVNQICHFFDDLTCDSTYIAVMGKRSLEQIIVLLAIIKSGRAYVPLDDSIPAAKLTDITERLHIAVILTDTASEKINQPIVCLQYREIHKQSAAYQDVYENKNTSLTDTICVLQTSGTSGTAKIVEHNQIPIMNVVAAHHKACHFTADDSIAQRSPLQHIPSLSEYFLGIVYDLKTVLISDEILIDAEKFNQYLNEKQITWIQIVPTLMEYYFVNSGFSFDSLKYAVPLGEELKADLLYAFMEKYPHIKVINNYGMTECNTILLADDLQRKKYDKVPLGHAIDNYLVTIVNDAKQVVPKGIIGQIATCYYFKERNTIETNLKHMELTWISDVNEKMLLTGDYGNYLSGTELVEYRNRKDSLCKIKGKRVELLEVEQAVYLFEEVKECKVITDTVDGRNQIIAFIVFKHEKPELLKLRKFLANTIESYMIPEKMIVIDKLPKTKTGKINIAELRKMLQQDSFNGKHTVTELFEKVLNCQPEDDTSFHEMGISSFQMIELADRISELYGIDFSVTELYQYSTIRMLGEYLKHTQKSVKEKNSSKQEAEEKIAVIGISGTFAGNRDAEAFWEAVAEGKCLVEEFPSARKKEIGMQTDSSVISGGYLDEFDEFDPVFFGIAPREAKWMCEEQKQALLYTWKLLEDAGKTKSEMEDKEIAVFIGVADHYKDQHQGEPSNTQYYKMGNDTAMISAKVSYFFNWHGESVTINTACSSSLVAVHEACKSILYEDNEYAVAGGINLITSKQFFEDTSALGMFSDTGECLPFDDTASGIVPGEAVGFVLLKPYSKAVRDRDQIYAIIEGSLCNQDGKSNGITAPNGRAQSALLRKNLYRANINAREIRYLESHGTATKLGDPIEFNAMSEVLRSDDRVPYCSLGSVKANTGHTIGAAGIVSVIKACLSLKYGILSPQIKFQKPNRLLHMEESPFYIAKEAEPIDCKKKNIVAVNSFGYSGTNANVLLANAPQRELSEEENAGTYYIPLSAKTKRSFEANAAALLNYIKKNKERLQLQDISYTLQKGRTHFKEFRKLLVVKDIDQLMLVLETYKKSGFKEKNGGFYETLSDQDRFLMEQYESGKDIVWADFIEPAGTVISLPTYVFGPLKIKKEMVHRVSIKDTEERVSNHIIEDNKVLPAAAIIEEVRTYASYLLDSAHIRLENIYFIHPIVVNGSVEIVLLFKEKGPNLTFEVQNKGVLAATGRALPIEAFGSTQSLEMDHIDERENSRGMYDFYRSQHILFGTPYRICETLHFGKKNGTDYALARLISKNPENNSCYLLDSAMHSMAYMLCPNNKQAIVPYYLSQMELLPEIDEQKEIYALGYAKNNSINIHLFDEEKNYLGKIQGFQLATAKKTVGFYTPLWKPVNNPVDLPNSEVTFDLLISDENYEFTAIKITKHENTTGIEWKEKTEALSVLVMLDKKYNSYFDAFERVLDFIKSISRVKAKKIKMMFVYFSGNGISNMLNESLESFMRVVKNEMPKITYKILEVPSMDKEKLEEAIGTEALSGFANNLIKYNDHWSRSENVLTKLDELNSSSLRMNNGDTYLIIGGNGHIGRTLIEFFISKYKANIIFTGRRRLDEDTDRFMKDMSKYGIEITYVQMDITDYKSSLSQIAPYKDRIDGVINCAGITSDAFIMNKDFLQARDVLEVKVLGSINSYRLFKDSKIKFLILFSSVSAEMGLIGQCDYAYANRFVNRLASSTPAGFHIASIGWGYWKDGGMKMPDYMLEKYLKEGKYPIENNTGCRVLEQVINSDYANVFVY</sequence>
<proteinExistence type="predicted"/>
<dbReference type="InterPro" id="IPR009081">
    <property type="entry name" value="PP-bd_ACP"/>
</dbReference>
<dbReference type="InterPro" id="IPR057326">
    <property type="entry name" value="KR_dom"/>
</dbReference>
<keyword evidence="1" id="KW-0596">Phosphopantetheine</keyword>
<dbReference type="PANTHER" id="PTHR43775:SF37">
    <property type="entry name" value="SI:DKEY-61P9.11"/>
    <property type="match status" value="1"/>
</dbReference>
<evidence type="ECO:0000313" key="8">
    <source>
        <dbReference type="EMBL" id="MBN7773943.1"/>
    </source>
</evidence>
<dbReference type="SUPFAM" id="SSF51735">
    <property type="entry name" value="NAD(P)-binding Rossmann-fold domains"/>
    <property type="match status" value="1"/>
</dbReference>
<dbReference type="Gene3D" id="3.40.50.12780">
    <property type="entry name" value="N-terminal domain of ligase-like"/>
    <property type="match status" value="1"/>
</dbReference>
<dbReference type="InterPro" id="IPR013968">
    <property type="entry name" value="PKS_KR"/>
</dbReference>
<dbReference type="Pfam" id="PF02801">
    <property type="entry name" value="Ketoacyl-synt_C"/>
    <property type="match status" value="1"/>
</dbReference>
<feature type="domain" description="Ketosynthase family 3 (KS3)" evidence="6">
    <location>
        <begin position="817"/>
        <end position="1230"/>
    </location>
</feature>
<dbReference type="SMART" id="SM01294">
    <property type="entry name" value="PKS_PP_betabranch"/>
    <property type="match status" value="1"/>
</dbReference>
<feature type="active site" description="Proton donor; for dehydratase activity" evidence="4">
    <location>
        <position position="1543"/>
    </location>
</feature>
<evidence type="ECO:0000313" key="9">
    <source>
        <dbReference type="Proteomes" id="UP000664545"/>
    </source>
</evidence>
<evidence type="ECO:0000259" key="6">
    <source>
        <dbReference type="PROSITE" id="PS52004"/>
    </source>
</evidence>
<dbReference type="EMBL" id="JAFJZZ010000005">
    <property type="protein sequence ID" value="MBN7773943.1"/>
    <property type="molecule type" value="Genomic_DNA"/>
</dbReference>
<dbReference type="Pfam" id="PF22621">
    <property type="entry name" value="CurL-like_PKS_C"/>
    <property type="match status" value="1"/>
</dbReference>
<dbReference type="CDD" id="cd00833">
    <property type="entry name" value="PKS"/>
    <property type="match status" value="1"/>
</dbReference>